<reference evidence="2" key="1">
    <citation type="submission" date="2016-10" db="EMBL/GenBank/DDBJ databases">
        <authorList>
            <person name="Varghese N."/>
            <person name="Submissions S."/>
        </authorList>
    </citation>
    <scope>NUCLEOTIDE SEQUENCE [LARGE SCALE GENOMIC DNA]</scope>
    <source>
        <strain evidence="2">ANC 5076</strain>
    </source>
</reference>
<proteinExistence type="predicted"/>
<protein>
    <submittedName>
        <fullName evidence="1">Uncharacterized protein</fullName>
    </submittedName>
</protein>
<dbReference type="AlphaFoldDB" id="A0A1I6UBW9"/>
<gene>
    <name evidence="1" type="ORF">SAMN05444586_101572</name>
</gene>
<sequence>MNVLKLVKKLGLEKIKEIVITAHDDAVYYVDEWTDSFGGIHGYCTDKFFVGHNNPHTHYRLSNLKEFIEQHEQTS</sequence>
<evidence type="ECO:0000313" key="2">
    <source>
        <dbReference type="Proteomes" id="UP000182827"/>
    </source>
</evidence>
<dbReference type="RefSeq" id="WP_074946491.1">
    <property type="nucleotide sequence ID" value="NZ_FOZU01000015.1"/>
</dbReference>
<evidence type="ECO:0000313" key="1">
    <source>
        <dbReference type="EMBL" id="SFS98935.1"/>
    </source>
</evidence>
<keyword evidence="2" id="KW-1185">Reference proteome</keyword>
<accession>A0A1I6UBW9</accession>
<name>A0A1I6UBW9_9GAMM</name>
<dbReference type="Proteomes" id="UP000182827">
    <property type="component" value="Unassembled WGS sequence"/>
</dbReference>
<organism evidence="1 2">
    <name type="scientific">Acinetobacter bohemicus</name>
    <dbReference type="NCBI Taxonomy" id="1435036"/>
    <lineage>
        <taxon>Bacteria</taxon>
        <taxon>Pseudomonadati</taxon>
        <taxon>Pseudomonadota</taxon>
        <taxon>Gammaproteobacteria</taxon>
        <taxon>Moraxellales</taxon>
        <taxon>Moraxellaceae</taxon>
        <taxon>Acinetobacter</taxon>
    </lineage>
</organism>
<dbReference type="EMBL" id="FOZU01000015">
    <property type="protein sequence ID" value="SFS98935.1"/>
    <property type="molecule type" value="Genomic_DNA"/>
</dbReference>